<dbReference type="AlphaFoldDB" id="A0A1I7UPJ5"/>
<protein>
    <submittedName>
        <fullName evidence="3">MATH domain-containing protein</fullName>
    </submittedName>
</protein>
<dbReference type="Proteomes" id="UP000095282">
    <property type="component" value="Unplaced"/>
</dbReference>
<dbReference type="WBParaSite" id="Csp11.Scaffold630.g18054.t1">
    <property type="protein sequence ID" value="Csp11.Scaffold630.g18054.t1"/>
    <property type="gene ID" value="Csp11.Scaffold630.g18054"/>
</dbReference>
<sequence length="267" mass="32264">MKPEKLEIPSSGHLEVQLENPTDNLIEIGFTMDSFSFKFERAWILKDGKEIDVMNDEKQNRLIHGLEGHDVLHFRIKCRKAFKHRKWETYEKSSEFGYFKITWEVKINSLHPSRKANLTKEFHMNAFKTFPLSIEPNCEKAKVLAEAFLEQQKHQERRQRIKDCHTKEESVWLDVTEDYISYEWDRKTKMNMWIEEILEKYGAKIDQLSDNEIKKMKEDLMKSFEKERKKKENEIEKGIKEEKEENEARRQQEMRLKKEQEKKCVVM</sequence>
<reference evidence="3" key="1">
    <citation type="submission" date="2016-11" db="UniProtKB">
        <authorList>
            <consortium name="WormBaseParasite"/>
        </authorList>
    </citation>
    <scope>IDENTIFICATION</scope>
</reference>
<evidence type="ECO:0000313" key="2">
    <source>
        <dbReference type="Proteomes" id="UP000095282"/>
    </source>
</evidence>
<feature type="region of interest" description="Disordered" evidence="1">
    <location>
        <begin position="224"/>
        <end position="267"/>
    </location>
</feature>
<evidence type="ECO:0000256" key="1">
    <source>
        <dbReference type="SAM" id="MobiDB-lite"/>
    </source>
</evidence>
<keyword evidence="2" id="KW-1185">Reference proteome</keyword>
<proteinExistence type="predicted"/>
<accession>A0A1I7UPJ5</accession>
<organism evidence="2 3">
    <name type="scientific">Caenorhabditis tropicalis</name>
    <dbReference type="NCBI Taxonomy" id="1561998"/>
    <lineage>
        <taxon>Eukaryota</taxon>
        <taxon>Metazoa</taxon>
        <taxon>Ecdysozoa</taxon>
        <taxon>Nematoda</taxon>
        <taxon>Chromadorea</taxon>
        <taxon>Rhabditida</taxon>
        <taxon>Rhabditina</taxon>
        <taxon>Rhabditomorpha</taxon>
        <taxon>Rhabditoidea</taxon>
        <taxon>Rhabditidae</taxon>
        <taxon>Peloderinae</taxon>
        <taxon>Caenorhabditis</taxon>
    </lineage>
</organism>
<name>A0A1I7UPJ5_9PELO</name>
<evidence type="ECO:0000313" key="3">
    <source>
        <dbReference type="WBParaSite" id="Csp11.Scaffold630.g18054.t1"/>
    </source>
</evidence>